<dbReference type="GO" id="GO:0005886">
    <property type="term" value="C:plasma membrane"/>
    <property type="evidence" value="ECO:0007669"/>
    <property type="project" value="UniProtKB-SubCell"/>
</dbReference>
<feature type="transmembrane region" description="Helical" evidence="8">
    <location>
        <begin position="399"/>
        <end position="421"/>
    </location>
</feature>
<dbReference type="PANTHER" id="PTHR11328:SF24">
    <property type="entry name" value="MAJOR FACILITATOR SUPERFAMILY (MFS) PROFILE DOMAIN-CONTAINING PROTEIN"/>
    <property type="match status" value="1"/>
</dbReference>
<organism evidence="9 10">
    <name type="scientific">Ornatilinea apprima</name>
    <dbReference type="NCBI Taxonomy" id="1134406"/>
    <lineage>
        <taxon>Bacteria</taxon>
        <taxon>Bacillati</taxon>
        <taxon>Chloroflexota</taxon>
        <taxon>Anaerolineae</taxon>
        <taxon>Anaerolineales</taxon>
        <taxon>Anaerolineaceae</taxon>
        <taxon>Ornatilinea</taxon>
    </lineage>
</organism>
<evidence type="ECO:0000256" key="5">
    <source>
        <dbReference type="ARBA" id="ARBA00022989"/>
    </source>
</evidence>
<feature type="region of interest" description="Disordered" evidence="7">
    <location>
        <begin position="480"/>
        <end position="500"/>
    </location>
</feature>
<dbReference type="InterPro" id="IPR018043">
    <property type="entry name" value="Na/Gal_symport_CS"/>
</dbReference>
<evidence type="ECO:0000256" key="3">
    <source>
        <dbReference type="ARBA" id="ARBA00022475"/>
    </source>
</evidence>
<evidence type="ECO:0000256" key="8">
    <source>
        <dbReference type="SAM" id="Phobius"/>
    </source>
</evidence>
<evidence type="ECO:0000256" key="7">
    <source>
        <dbReference type="SAM" id="MobiDB-lite"/>
    </source>
</evidence>
<dbReference type="NCBIfam" id="TIGR00792">
    <property type="entry name" value="gph"/>
    <property type="match status" value="1"/>
</dbReference>
<dbReference type="GO" id="GO:0008643">
    <property type="term" value="P:carbohydrate transport"/>
    <property type="evidence" value="ECO:0007669"/>
    <property type="project" value="InterPro"/>
</dbReference>
<feature type="transmembrane region" description="Helical" evidence="8">
    <location>
        <begin position="119"/>
        <end position="144"/>
    </location>
</feature>
<feature type="transmembrane region" description="Helical" evidence="8">
    <location>
        <begin position="94"/>
        <end position="113"/>
    </location>
</feature>
<dbReference type="GO" id="GO:0015293">
    <property type="term" value="F:symporter activity"/>
    <property type="evidence" value="ECO:0007669"/>
    <property type="project" value="InterPro"/>
</dbReference>
<dbReference type="EMBL" id="LGCL01000036">
    <property type="protein sequence ID" value="KPL73095.1"/>
    <property type="molecule type" value="Genomic_DNA"/>
</dbReference>
<feature type="transmembrane region" description="Helical" evidence="8">
    <location>
        <begin position="352"/>
        <end position="378"/>
    </location>
</feature>
<dbReference type="AlphaFoldDB" id="A0A0P6X1J1"/>
<feature type="transmembrane region" description="Helical" evidence="8">
    <location>
        <begin position="165"/>
        <end position="183"/>
    </location>
</feature>
<sequence length="500" mass="56115">MQADSSTTTLTEAPLEKLPLFQRVIYGTGDWGRASFNTLRQFFYAIFLTDVVGLDPRLASFAALISIIWDAINDPIIGAVSDNVRTRWGRRRPFLLVFAVPFALAFLLLWWAPPWQTQAMLMIHVTLAYMVSDTIQTLITVPYLALTPELAPTYDGRTSLTSMRMFFNLVASLVTAVAAPSIMDGALHAGLSQQQAYMTIAAIFGGAAILPYLVIFFIVKEKQPSENIQTETYTFRGTLKLLWQNTPFKFATGIYVLNWIAFDIEGLMLPFFLLYIVAQGNLLAKVDFFGASIALESVVFGVLLLVATLSIPIWNRLAHRFSKRSAYIIGMAFWIVVQLFVFSIQAGQIQLIIVLAALAGLSVSTAHIMPEAIFPDVIDWDELRTNKRHEGMYYGAINFIRKLSSAIATFIALQALGWFGYQSPPANTTTFLQPAQAVNAIRFITGPVIIILLLFAILFAWKYPLSRERQKKIRTMLNRRKNRKAARLQPTVSRDMTPKM</sequence>
<dbReference type="PROSITE" id="PS00872">
    <property type="entry name" value="NA_GALACTOSIDE_SYMP"/>
    <property type="match status" value="1"/>
</dbReference>
<keyword evidence="3" id="KW-1003">Cell membrane</keyword>
<comment type="caution">
    <text evidence="9">The sequence shown here is derived from an EMBL/GenBank/DDBJ whole genome shotgun (WGS) entry which is preliminary data.</text>
</comment>
<evidence type="ECO:0000256" key="1">
    <source>
        <dbReference type="ARBA" id="ARBA00004651"/>
    </source>
</evidence>
<dbReference type="InterPro" id="IPR036259">
    <property type="entry name" value="MFS_trans_sf"/>
</dbReference>
<accession>A0A0P6X1J1</accession>
<dbReference type="Gene3D" id="1.20.1250.20">
    <property type="entry name" value="MFS general substrate transporter like domains"/>
    <property type="match status" value="2"/>
</dbReference>
<dbReference type="Pfam" id="PF13347">
    <property type="entry name" value="MFS_2"/>
    <property type="match status" value="1"/>
</dbReference>
<name>A0A0P6X1J1_9CHLR</name>
<keyword evidence="10" id="KW-1185">Reference proteome</keyword>
<keyword evidence="4 8" id="KW-0812">Transmembrane</keyword>
<reference evidence="9 10" key="1">
    <citation type="submission" date="2015-07" db="EMBL/GenBank/DDBJ databases">
        <title>Genome sequence of Ornatilinea apprima DSM 23815.</title>
        <authorList>
            <person name="Hemp J."/>
            <person name="Ward L.M."/>
            <person name="Pace L.A."/>
            <person name="Fischer W.W."/>
        </authorList>
    </citation>
    <scope>NUCLEOTIDE SEQUENCE [LARGE SCALE GENOMIC DNA]</scope>
    <source>
        <strain evidence="9 10">P3M-1</strain>
    </source>
</reference>
<evidence type="ECO:0000313" key="10">
    <source>
        <dbReference type="Proteomes" id="UP000050417"/>
    </source>
</evidence>
<dbReference type="GO" id="GO:0006814">
    <property type="term" value="P:sodium ion transport"/>
    <property type="evidence" value="ECO:0007669"/>
    <property type="project" value="InterPro"/>
</dbReference>
<dbReference type="Proteomes" id="UP000050417">
    <property type="component" value="Unassembled WGS sequence"/>
</dbReference>
<feature type="transmembrane region" description="Helical" evidence="8">
    <location>
        <begin position="288"/>
        <end position="314"/>
    </location>
</feature>
<evidence type="ECO:0000256" key="6">
    <source>
        <dbReference type="ARBA" id="ARBA00023136"/>
    </source>
</evidence>
<comment type="subcellular location">
    <subcellularLocation>
        <location evidence="1">Cell membrane</location>
        <topology evidence="1">Multi-pass membrane protein</topology>
    </subcellularLocation>
</comment>
<keyword evidence="2" id="KW-0813">Transport</keyword>
<evidence type="ECO:0008006" key="11">
    <source>
        <dbReference type="Google" id="ProtNLM"/>
    </source>
</evidence>
<dbReference type="RefSeq" id="WP_075063848.1">
    <property type="nucleotide sequence ID" value="NZ_LGCL01000036.1"/>
</dbReference>
<keyword evidence="5 8" id="KW-1133">Transmembrane helix</keyword>
<dbReference type="STRING" id="1134406.ADN00_15010"/>
<evidence type="ECO:0000256" key="4">
    <source>
        <dbReference type="ARBA" id="ARBA00022692"/>
    </source>
</evidence>
<gene>
    <name evidence="9" type="ORF">ADN00_15010</name>
</gene>
<feature type="transmembrane region" description="Helical" evidence="8">
    <location>
        <begin position="195"/>
        <end position="219"/>
    </location>
</feature>
<evidence type="ECO:0000313" key="9">
    <source>
        <dbReference type="EMBL" id="KPL73095.1"/>
    </source>
</evidence>
<feature type="transmembrane region" description="Helical" evidence="8">
    <location>
        <begin position="326"/>
        <end position="346"/>
    </location>
</feature>
<keyword evidence="6 8" id="KW-0472">Membrane</keyword>
<proteinExistence type="predicted"/>
<dbReference type="PANTHER" id="PTHR11328">
    <property type="entry name" value="MAJOR FACILITATOR SUPERFAMILY DOMAIN-CONTAINING PROTEIN"/>
    <property type="match status" value="1"/>
</dbReference>
<protein>
    <recommendedName>
        <fullName evidence="11">MFS transporter</fullName>
    </recommendedName>
</protein>
<feature type="transmembrane region" description="Helical" evidence="8">
    <location>
        <begin position="254"/>
        <end position="276"/>
    </location>
</feature>
<dbReference type="OrthoDB" id="9764596at2"/>
<evidence type="ECO:0000256" key="2">
    <source>
        <dbReference type="ARBA" id="ARBA00022448"/>
    </source>
</evidence>
<dbReference type="InterPro" id="IPR039672">
    <property type="entry name" value="MFS_2"/>
</dbReference>
<dbReference type="InterPro" id="IPR001927">
    <property type="entry name" value="Na/Gal_symport"/>
</dbReference>
<dbReference type="SUPFAM" id="SSF103473">
    <property type="entry name" value="MFS general substrate transporter"/>
    <property type="match status" value="1"/>
</dbReference>
<dbReference type="CDD" id="cd17332">
    <property type="entry name" value="MFS_MelB_like"/>
    <property type="match status" value="1"/>
</dbReference>
<feature type="transmembrane region" description="Helical" evidence="8">
    <location>
        <begin position="441"/>
        <end position="461"/>
    </location>
</feature>